<dbReference type="Gene3D" id="2.10.25.160">
    <property type="entry name" value="Granulin"/>
    <property type="match status" value="1"/>
</dbReference>
<dbReference type="PROSITE" id="PS00139">
    <property type="entry name" value="THIOL_PROTEASE_CYS"/>
    <property type="match status" value="1"/>
</dbReference>
<dbReference type="Pfam" id="PF00396">
    <property type="entry name" value="Granulin"/>
    <property type="match status" value="1"/>
</dbReference>
<dbReference type="PROSITE" id="PS00640">
    <property type="entry name" value="THIOL_PROTEASE_ASN"/>
    <property type="match status" value="1"/>
</dbReference>
<proteinExistence type="inferred from homology"/>
<evidence type="ECO:0000256" key="1">
    <source>
        <dbReference type="ARBA" id="ARBA00008455"/>
    </source>
</evidence>
<dbReference type="SMART" id="SM00645">
    <property type="entry name" value="Pept_C1"/>
    <property type="match status" value="1"/>
</dbReference>
<feature type="domain" description="Cathepsin propeptide inhibitor" evidence="8">
    <location>
        <begin position="47"/>
        <end position="103"/>
    </location>
</feature>
<keyword evidence="2" id="KW-0378">Hydrolase</keyword>
<dbReference type="Pfam" id="PF08246">
    <property type="entry name" value="Inhibitor_I29"/>
    <property type="match status" value="1"/>
</dbReference>
<evidence type="ECO:0000313" key="10">
    <source>
        <dbReference type="Proteomes" id="UP001497512"/>
    </source>
</evidence>
<dbReference type="InterPro" id="IPR013201">
    <property type="entry name" value="Prot_inhib_I29"/>
</dbReference>
<dbReference type="Proteomes" id="UP001497512">
    <property type="component" value="Chromosome 5"/>
</dbReference>
<dbReference type="Pfam" id="PF00112">
    <property type="entry name" value="Peptidase_C1"/>
    <property type="match status" value="1"/>
</dbReference>
<keyword evidence="2" id="KW-0788">Thiol protease</keyword>
<dbReference type="Gene3D" id="3.90.70.10">
    <property type="entry name" value="Cysteine proteinases"/>
    <property type="match status" value="1"/>
</dbReference>
<dbReference type="SMART" id="SM00848">
    <property type="entry name" value="Inhibitor_I29"/>
    <property type="match status" value="1"/>
</dbReference>
<evidence type="ECO:0000256" key="3">
    <source>
        <dbReference type="ARBA" id="ARBA00023157"/>
    </source>
</evidence>
<keyword evidence="2" id="KW-0645">Protease</keyword>
<dbReference type="PRINTS" id="PR00705">
    <property type="entry name" value="PAPAIN"/>
</dbReference>
<keyword evidence="10" id="KW-1185">Reference proteome</keyword>
<dbReference type="EMBL" id="OZ019897">
    <property type="protein sequence ID" value="CAK9226160.1"/>
    <property type="molecule type" value="Genomic_DNA"/>
</dbReference>
<dbReference type="InterPro" id="IPR000668">
    <property type="entry name" value="Peptidase_C1A_C"/>
</dbReference>
<dbReference type="InterPro" id="IPR000118">
    <property type="entry name" value="Granulin"/>
</dbReference>
<dbReference type="InterPro" id="IPR000169">
    <property type="entry name" value="Pept_cys_AS"/>
</dbReference>
<organism evidence="9 10">
    <name type="scientific">Sphagnum troendelagicum</name>
    <dbReference type="NCBI Taxonomy" id="128251"/>
    <lineage>
        <taxon>Eukaryota</taxon>
        <taxon>Viridiplantae</taxon>
        <taxon>Streptophyta</taxon>
        <taxon>Embryophyta</taxon>
        <taxon>Bryophyta</taxon>
        <taxon>Sphagnophytina</taxon>
        <taxon>Sphagnopsida</taxon>
        <taxon>Sphagnales</taxon>
        <taxon>Sphagnaceae</taxon>
        <taxon>Sphagnum</taxon>
    </lineage>
</organism>
<evidence type="ECO:0000256" key="4">
    <source>
        <dbReference type="ARBA" id="ARBA00023180"/>
    </source>
</evidence>
<dbReference type="PROSITE" id="PS00639">
    <property type="entry name" value="THIOL_PROTEASE_HIS"/>
    <property type="match status" value="1"/>
</dbReference>
<dbReference type="CDD" id="cd02248">
    <property type="entry name" value="Peptidase_C1A"/>
    <property type="match status" value="1"/>
</dbReference>
<dbReference type="SMART" id="SM00277">
    <property type="entry name" value="GRAN"/>
    <property type="match status" value="1"/>
</dbReference>
<dbReference type="PANTHER" id="PTHR12411">
    <property type="entry name" value="CYSTEINE PROTEASE FAMILY C1-RELATED"/>
    <property type="match status" value="1"/>
</dbReference>
<dbReference type="SUPFAM" id="SSF57277">
    <property type="entry name" value="Granulin repeat"/>
    <property type="match status" value="1"/>
</dbReference>
<protein>
    <submittedName>
        <fullName evidence="9">Uncharacterized protein</fullName>
    </submittedName>
</protein>
<evidence type="ECO:0000259" key="7">
    <source>
        <dbReference type="SMART" id="SM00645"/>
    </source>
</evidence>
<keyword evidence="5" id="KW-0732">Signal</keyword>
<evidence type="ECO:0000256" key="5">
    <source>
        <dbReference type="SAM" id="SignalP"/>
    </source>
</evidence>
<dbReference type="InterPro" id="IPR038765">
    <property type="entry name" value="Papain-like_cys_pep_sf"/>
</dbReference>
<dbReference type="InterPro" id="IPR037277">
    <property type="entry name" value="Granulin_sf"/>
</dbReference>
<evidence type="ECO:0000259" key="8">
    <source>
        <dbReference type="SMART" id="SM00848"/>
    </source>
</evidence>
<keyword evidence="3" id="KW-1015">Disulfide bond</keyword>
<gene>
    <name evidence="9" type="ORF">CSSPTR1EN2_LOCUS18100</name>
</gene>
<dbReference type="InterPro" id="IPR013128">
    <property type="entry name" value="Peptidase_C1A"/>
</dbReference>
<keyword evidence="4" id="KW-0325">Glycoprotein</keyword>
<feature type="domain" description="Granulins" evidence="6">
    <location>
        <begin position="373"/>
        <end position="430"/>
    </location>
</feature>
<dbReference type="InterPro" id="IPR025660">
    <property type="entry name" value="Pept_his_AS"/>
</dbReference>
<evidence type="ECO:0000313" key="9">
    <source>
        <dbReference type="EMBL" id="CAK9226160.1"/>
    </source>
</evidence>
<evidence type="ECO:0000259" key="6">
    <source>
        <dbReference type="SMART" id="SM00277"/>
    </source>
</evidence>
<feature type="domain" description="Peptidase C1A papain C-terminal" evidence="7">
    <location>
        <begin position="132"/>
        <end position="350"/>
    </location>
</feature>
<feature type="signal peptide" evidence="5">
    <location>
        <begin position="1"/>
        <end position="24"/>
    </location>
</feature>
<evidence type="ECO:0000256" key="2">
    <source>
        <dbReference type="ARBA" id="ARBA00022807"/>
    </source>
</evidence>
<feature type="chain" id="PRO_5045980970" evidence="5">
    <location>
        <begin position="25"/>
        <end position="465"/>
    </location>
</feature>
<accession>A0ABP0UNM6</accession>
<reference evidence="9" key="1">
    <citation type="submission" date="2024-02" db="EMBL/GenBank/DDBJ databases">
        <authorList>
            <consortium name="ELIXIR-Norway"/>
            <consortium name="Elixir Norway"/>
        </authorList>
    </citation>
    <scope>NUCLEOTIDE SEQUENCE</scope>
</reference>
<dbReference type="InterPro" id="IPR025661">
    <property type="entry name" value="Pept_asp_AS"/>
</dbReference>
<sequence>MAVKVFVLLLLAAVVVLQAGIGEANDHSIVGYAPEDLNSEERLLDLFHSWLKKHAKAYDSVSEKHHRFAIFKENLRYIHSQNVQEKSYWLGLNSLSDLTHEEFQARYLGTRPHRDPSRLQKTEAFMYADVEAPASVDWRQKGAVSEVKDQGSCGSCWAFSTTGSVEGINEIVTGELISLSEQELVDCDKKQNQGCNGGLMDYAFEFIIRNGGIDTEADYPYMGSDGRCDDSRRKNSKVVVIDDYQDVPENDESSLLKAVSNQPVSIAIEASGRDFQHYMGGVFTGTCGTDLDHGVLVVGYGTDSDGLNYWIVKNSWGQSWGEKGYIRMQRYGPTNKYGICGINSQASFPIKKGPNPSSAPRSPPSPVQPPTACDNSHTCAAGSTCCCSFHLGKRCLVWGCCPLEAGTCCKDHHHCCPADYPVCNLKAGMCLKSTNDIFGVALLNQTRADFHWPRSVANRKARVSS</sequence>
<dbReference type="SUPFAM" id="SSF54001">
    <property type="entry name" value="Cysteine proteinases"/>
    <property type="match status" value="1"/>
</dbReference>
<dbReference type="InterPro" id="IPR039417">
    <property type="entry name" value="Peptidase_C1A_papain-like"/>
</dbReference>
<comment type="similarity">
    <text evidence="1">Belongs to the peptidase C1 family.</text>
</comment>
<name>A0ABP0UNM6_9BRYO</name>